<accession>A0ABW1HEF7</accession>
<dbReference type="EMBL" id="JBHSQS010000028">
    <property type="protein sequence ID" value="MFC5927303.1"/>
    <property type="molecule type" value="Genomic_DNA"/>
</dbReference>
<dbReference type="Pfam" id="PF13560">
    <property type="entry name" value="HTH_31"/>
    <property type="match status" value="1"/>
</dbReference>
<dbReference type="InterPro" id="IPR001387">
    <property type="entry name" value="Cro/C1-type_HTH"/>
</dbReference>
<evidence type="ECO:0000256" key="1">
    <source>
        <dbReference type="SAM" id="MobiDB-lite"/>
    </source>
</evidence>
<name>A0ABW1HEF7_9ACTN</name>
<gene>
    <name evidence="2" type="ORF">ACFQGL_28575</name>
</gene>
<keyword evidence="2" id="KW-0378">Hydrolase</keyword>
<evidence type="ECO:0000313" key="2">
    <source>
        <dbReference type="EMBL" id="MFC5927303.1"/>
    </source>
</evidence>
<evidence type="ECO:0000313" key="3">
    <source>
        <dbReference type="Proteomes" id="UP001596226"/>
    </source>
</evidence>
<keyword evidence="3" id="KW-1185">Reference proteome</keyword>
<dbReference type="Proteomes" id="UP001596226">
    <property type="component" value="Unassembled WGS sequence"/>
</dbReference>
<proteinExistence type="predicted"/>
<dbReference type="Gene3D" id="1.10.260.40">
    <property type="entry name" value="lambda repressor-like DNA-binding domains"/>
    <property type="match status" value="1"/>
</dbReference>
<protein>
    <submittedName>
        <fullName evidence="2">Eco29kI family restriction endonuclease</fullName>
        <ecNumber evidence="2">3.1.21.-</ecNumber>
    </submittedName>
</protein>
<reference evidence="3" key="1">
    <citation type="journal article" date="2019" name="Int. J. Syst. Evol. Microbiol.">
        <title>The Global Catalogue of Microorganisms (GCM) 10K type strain sequencing project: providing services to taxonomists for standard genome sequencing and annotation.</title>
        <authorList>
            <consortium name="The Broad Institute Genomics Platform"/>
            <consortium name="The Broad Institute Genome Sequencing Center for Infectious Disease"/>
            <person name="Wu L."/>
            <person name="Ma J."/>
        </authorList>
    </citation>
    <scope>NUCLEOTIDE SEQUENCE [LARGE SCALE GENOMIC DNA]</scope>
    <source>
        <strain evidence="3">CGMCC 4.7144</strain>
    </source>
</reference>
<dbReference type="RefSeq" id="WP_377515689.1">
    <property type="nucleotide sequence ID" value="NZ_JBHSQS010000028.1"/>
</dbReference>
<dbReference type="SUPFAM" id="SSF47413">
    <property type="entry name" value="lambda repressor-like DNA-binding domains"/>
    <property type="match status" value="1"/>
</dbReference>
<dbReference type="InterPro" id="IPR018575">
    <property type="entry name" value="Restrct_endonuc_II_Eco29kI"/>
</dbReference>
<dbReference type="EC" id="3.1.21.-" evidence="2"/>
<organism evidence="2 3">
    <name type="scientific">Micromonospora vulcania</name>
    <dbReference type="NCBI Taxonomy" id="1441873"/>
    <lineage>
        <taxon>Bacteria</taxon>
        <taxon>Bacillati</taxon>
        <taxon>Actinomycetota</taxon>
        <taxon>Actinomycetes</taxon>
        <taxon>Micromonosporales</taxon>
        <taxon>Micromonosporaceae</taxon>
        <taxon>Micromonospora</taxon>
    </lineage>
</organism>
<keyword evidence="2" id="KW-0255">Endonuclease</keyword>
<feature type="region of interest" description="Disordered" evidence="1">
    <location>
        <begin position="82"/>
        <end position="113"/>
    </location>
</feature>
<sequence length="238" mass="26475">MAEQDYLAELGAELTRMRAAKGWTTQQLAIRCRRSRTSVSQALNTRQGRPIPSLNTVSIICEILGGDHRRLLALLKEGRSQQNFGEPGPLASDGSRQFTREPSEPDPAEIDGLYNPLRRENLERSVQWALEAAPAIPLARQPLTKGGGIYAIYYTGSYELYQPVSAPGCSMPLFVGSTRPSVLRRNSSGLPAGGGLRRRLLEHQRTIERCDNLRLVDFQVRYLPVEEMFVPALSVRVS</sequence>
<dbReference type="GO" id="GO:0016787">
    <property type="term" value="F:hydrolase activity"/>
    <property type="evidence" value="ECO:0007669"/>
    <property type="project" value="UniProtKB-KW"/>
</dbReference>
<comment type="caution">
    <text evidence="2">The sequence shown here is derived from an EMBL/GenBank/DDBJ whole genome shotgun (WGS) entry which is preliminary data.</text>
</comment>
<dbReference type="GO" id="GO:0004519">
    <property type="term" value="F:endonuclease activity"/>
    <property type="evidence" value="ECO:0007669"/>
    <property type="project" value="UniProtKB-KW"/>
</dbReference>
<keyword evidence="2" id="KW-0540">Nuclease</keyword>
<dbReference type="InterPro" id="IPR010982">
    <property type="entry name" value="Lambda_DNA-bd_dom_sf"/>
</dbReference>
<dbReference type="CDD" id="cd00093">
    <property type="entry name" value="HTH_XRE"/>
    <property type="match status" value="1"/>
</dbReference>
<dbReference type="Pfam" id="PF09517">
    <property type="entry name" value="RE_Eco29kI"/>
    <property type="match status" value="1"/>
</dbReference>